<dbReference type="GeneID" id="96623484"/>
<accession>A0A7H2BFT1</accession>
<evidence type="ECO:0000256" key="1">
    <source>
        <dbReference type="ARBA" id="ARBA00023015"/>
    </source>
</evidence>
<dbReference type="KEGG" id="rter:IDM49_04495"/>
<protein>
    <submittedName>
        <fullName evidence="4">Mycothiol system anti-sigma-R factor</fullName>
    </submittedName>
</protein>
<dbReference type="AlphaFoldDB" id="A0A7H2BFT1"/>
<sequence length="86" mass="9928">MTDSSDKSQNCCEQEINKIYEYLDGAVSKEDVETFKKHLGECTDCTQEHDLEVMIREAIKRSCCEKAPQELKDKIRISIDEIKNKA</sequence>
<feature type="domain" description="Putative zinc-finger" evidence="3">
    <location>
        <begin position="12"/>
        <end position="45"/>
    </location>
</feature>
<proteinExistence type="predicted"/>
<keyword evidence="1" id="KW-0805">Transcription regulation</keyword>
<dbReference type="Gene3D" id="1.10.10.1320">
    <property type="entry name" value="Anti-sigma factor, zinc-finger domain"/>
    <property type="match status" value="1"/>
</dbReference>
<organism evidence="4 5">
    <name type="scientific">Rothia terrae</name>
    <dbReference type="NCBI Taxonomy" id="396015"/>
    <lineage>
        <taxon>Bacteria</taxon>
        <taxon>Bacillati</taxon>
        <taxon>Actinomycetota</taxon>
        <taxon>Actinomycetes</taxon>
        <taxon>Micrococcales</taxon>
        <taxon>Micrococcaceae</taxon>
        <taxon>Rothia</taxon>
    </lineage>
</organism>
<gene>
    <name evidence="4" type="primary">rsrA</name>
    <name evidence="4" type="ORF">IDM49_04495</name>
</gene>
<evidence type="ECO:0000259" key="3">
    <source>
        <dbReference type="Pfam" id="PF13490"/>
    </source>
</evidence>
<dbReference type="Pfam" id="PF13490">
    <property type="entry name" value="zf-HC2"/>
    <property type="match status" value="1"/>
</dbReference>
<dbReference type="NCBIfam" id="TIGR03988">
    <property type="entry name" value="antisig_RsrA"/>
    <property type="match status" value="1"/>
</dbReference>
<keyword evidence="2" id="KW-0804">Transcription</keyword>
<evidence type="ECO:0000313" key="4">
    <source>
        <dbReference type="EMBL" id="QNV38527.1"/>
    </source>
</evidence>
<dbReference type="InterPro" id="IPR027383">
    <property type="entry name" value="Znf_put"/>
</dbReference>
<dbReference type="RefSeq" id="WP_190725175.1">
    <property type="nucleotide sequence ID" value="NZ_CP061539.1"/>
</dbReference>
<dbReference type="InterPro" id="IPR024020">
    <property type="entry name" value="Anit_sigma_mycothiol_RsrA"/>
</dbReference>
<dbReference type="Proteomes" id="UP000516404">
    <property type="component" value="Chromosome"/>
</dbReference>
<dbReference type="EMBL" id="CP061539">
    <property type="protein sequence ID" value="QNV38527.1"/>
    <property type="molecule type" value="Genomic_DNA"/>
</dbReference>
<evidence type="ECO:0000256" key="2">
    <source>
        <dbReference type="ARBA" id="ARBA00023163"/>
    </source>
</evidence>
<evidence type="ECO:0000313" key="5">
    <source>
        <dbReference type="Proteomes" id="UP000516404"/>
    </source>
</evidence>
<keyword evidence="5" id="KW-1185">Reference proteome</keyword>
<dbReference type="InterPro" id="IPR041916">
    <property type="entry name" value="Anti_sigma_zinc_sf"/>
</dbReference>
<reference evidence="4 5" key="1">
    <citation type="submission" date="2020-09" db="EMBL/GenBank/DDBJ databases">
        <title>Investigation of environmental microbes.</title>
        <authorList>
            <person name="Ou Y."/>
            <person name="Kang Q."/>
        </authorList>
    </citation>
    <scope>NUCLEOTIDE SEQUENCE [LARGE SCALE GENOMIC DNA]</scope>
    <source>
        <strain evidence="4 5">KJZ-14</strain>
    </source>
</reference>
<name>A0A7H2BFT1_9MICC</name>